<feature type="signal peptide" evidence="2">
    <location>
        <begin position="1"/>
        <end position="22"/>
    </location>
</feature>
<evidence type="ECO:0000256" key="2">
    <source>
        <dbReference type="SAM" id="SignalP"/>
    </source>
</evidence>
<dbReference type="PANTHER" id="PTHR36195">
    <property type="entry name" value="DOMAIN PROTEIN, PUTATIVE (AFU_ORTHOLOGUE AFUA_5G01990)-RELATED-RELATED"/>
    <property type="match status" value="1"/>
</dbReference>
<feature type="region of interest" description="Disordered" evidence="1">
    <location>
        <begin position="141"/>
        <end position="170"/>
    </location>
</feature>
<dbReference type="AlphaFoldDB" id="A1CEL5"/>
<reference evidence="3 4" key="1">
    <citation type="journal article" date="2008" name="PLoS Genet.">
        <title>Genomic islands in the pathogenic filamentous fungus Aspergillus fumigatus.</title>
        <authorList>
            <person name="Fedorova N.D."/>
            <person name="Khaldi N."/>
            <person name="Joardar V.S."/>
            <person name="Maiti R."/>
            <person name="Amedeo P."/>
            <person name="Anderson M.J."/>
            <person name="Crabtree J."/>
            <person name="Silva J.C."/>
            <person name="Badger J.H."/>
            <person name="Albarraq A."/>
            <person name="Angiuoli S."/>
            <person name="Bussey H."/>
            <person name="Bowyer P."/>
            <person name="Cotty P.J."/>
            <person name="Dyer P.S."/>
            <person name="Egan A."/>
            <person name="Galens K."/>
            <person name="Fraser-Liggett C.M."/>
            <person name="Haas B.J."/>
            <person name="Inman J.M."/>
            <person name="Kent R."/>
            <person name="Lemieux S."/>
            <person name="Malavazi I."/>
            <person name="Orvis J."/>
            <person name="Roemer T."/>
            <person name="Ronning C.M."/>
            <person name="Sundaram J.P."/>
            <person name="Sutton G."/>
            <person name="Turner G."/>
            <person name="Venter J.C."/>
            <person name="White O.R."/>
            <person name="Whitty B.R."/>
            <person name="Youngman P."/>
            <person name="Wolfe K.H."/>
            <person name="Goldman G.H."/>
            <person name="Wortman J.R."/>
            <person name="Jiang B."/>
            <person name="Denning D.W."/>
            <person name="Nierman W.C."/>
        </authorList>
    </citation>
    <scope>NUCLEOTIDE SEQUENCE [LARGE SCALE GENOMIC DNA]</scope>
    <source>
        <strain evidence="4">ATCC 1007 / CBS 513.65 / DSM 816 / NCTC 3887 / NRRL 1</strain>
    </source>
</reference>
<keyword evidence="2" id="KW-0732">Signal</keyword>
<evidence type="ECO:0000313" key="3">
    <source>
        <dbReference type="EMBL" id="EAW11314.1"/>
    </source>
</evidence>
<dbReference type="RefSeq" id="XP_001272740.1">
    <property type="nucleotide sequence ID" value="XM_001272739.1"/>
</dbReference>
<dbReference type="STRING" id="344612.A1CEL5"/>
<dbReference type="KEGG" id="act:ACLA_090070"/>
<keyword evidence="4" id="KW-1185">Reference proteome</keyword>
<dbReference type="OMA" id="TPTIHEN"/>
<dbReference type="HOGENOM" id="CLU_083650_1_0_1"/>
<dbReference type="OrthoDB" id="3682664at2759"/>
<sequence length="170" mass="18757">MHFHFNLHLSTLLPLLLPLTTALTLLPPPTTNQTLGHAIVQNNCPDPIYLWSVGSAISPQTTLMSGTHYAEVFRRDPHSGGVAIKLTTQRDGLYRAAPQTIFAYNLVERTVWYDLSDVFGDPFAGRRVRLEPAVPEISWADGVPPRGNGLDRSFGGREYEDEDGDVVVSS</sequence>
<accession>A1CEL5</accession>
<dbReference type="EMBL" id="DS027052">
    <property type="protein sequence ID" value="EAW11314.1"/>
    <property type="molecule type" value="Genomic_DNA"/>
</dbReference>
<protein>
    <recommendedName>
        <fullName evidence="5">BYS1 domain protein</fullName>
    </recommendedName>
</protein>
<dbReference type="Proteomes" id="UP000006701">
    <property type="component" value="Unassembled WGS sequence"/>
</dbReference>
<evidence type="ECO:0008006" key="5">
    <source>
        <dbReference type="Google" id="ProtNLM"/>
    </source>
</evidence>
<feature type="chain" id="PRO_5002633504" description="BYS1 domain protein" evidence="2">
    <location>
        <begin position="23"/>
        <end position="170"/>
    </location>
</feature>
<dbReference type="InterPro" id="IPR006771">
    <property type="entry name" value="CetA-like"/>
</dbReference>
<evidence type="ECO:0000313" key="4">
    <source>
        <dbReference type="Proteomes" id="UP000006701"/>
    </source>
</evidence>
<dbReference type="VEuPathDB" id="FungiDB:ACLA_090070"/>
<name>A1CEL5_ASPCL</name>
<dbReference type="GeneID" id="4705082"/>
<dbReference type="eggNOG" id="ENOG502SP0S">
    <property type="taxonomic scope" value="Eukaryota"/>
</dbReference>
<organism evidence="3 4">
    <name type="scientific">Aspergillus clavatus (strain ATCC 1007 / CBS 513.65 / DSM 816 / NCTC 3887 / NRRL 1 / QM 1276 / 107)</name>
    <dbReference type="NCBI Taxonomy" id="344612"/>
    <lineage>
        <taxon>Eukaryota</taxon>
        <taxon>Fungi</taxon>
        <taxon>Dikarya</taxon>
        <taxon>Ascomycota</taxon>
        <taxon>Pezizomycotina</taxon>
        <taxon>Eurotiomycetes</taxon>
        <taxon>Eurotiomycetidae</taxon>
        <taxon>Eurotiales</taxon>
        <taxon>Aspergillaceae</taxon>
        <taxon>Aspergillus</taxon>
        <taxon>Aspergillus subgen. Fumigati</taxon>
    </lineage>
</organism>
<dbReference type="PANTHER" id="PTHR36195:SF5">
    <property type="entry name" value="BYS1 FAMILY PROTEIN (AFU_ORTHOLOGUE AFUA_2G04533)"/>
    <property type="match status" value="1"/>
</dbReference>
<evidence type="ECO:0000256" key="1">
    <source>
        <dbReference type="SAM" id="MobiDB-lite"/>
    </source>
</evidence>
<proteinExistence type="predicted"/>
<dbReference type="Pfam" id="PF04681">
    <property type="entry name" value="Bys1"/>
    <property type="match status" value="1"/>
</dbReference>
<feature type="compositionally biased region" description="Acidic residues" evidence="1">
    <location>
        <begin position="159"/>
        <end position="170"/>
    </location>
</feature>
<gene>
    <name evidence="3" type="ORF">ACLA_090070</name>
</gene>